<feature type="domain" description="HAMP" evidence="9">
    <location>
        <begin position="242"/>
        <end position="294"/>
    </location>
</feature>
<evidence type="ECO:0000256" key="5">
    <source>
        <dbReference type="PROSITE-ProRule" id="PRU00284"/>
    </source>
</evidence>
<evidence type="ECO:0000313" key="11">
    <source>
        <dbReference type="Proteomes" id="UP000319514"/>
    </source>
</evidence>
<dbReference type="PANTHER" id="PTHR32089">
    <property type="entry name" value="METHYL-ACCEPTING CHEMOTAXIS PROTEIN MCPB"/>
    <property type="match status" value="1"/>
</dbReference>
<dbReference type="InterPro" id="IPR004090">
    <property type="entry name" value="Chemotax_Me-accpt_rcpt"/>
</dbReference>
<dbReference type="GO" id="GO:0007165">
    <property type="term" value="P:signal transduction"/>
    <property type="evidence" value="ECO:0007669"/>
    <property type="project" value="UniProtKB-KW"/>
</dbReference>
<dbReference type="Pfam" id="PF00015">
    <property type="entry name" value="MCPsignal"/>
    <property type="match status" value="1"/>
</dbReference>
<accession>A0A542Z9F1</accession>
<reference evidence="10 11" key="1">
    <citation type="submission" date="2019-06" db="EMBL/GenBank/DDBJ databases">
        <title>Sequencing the genomes of 1000 actinobacteria strains.</title>
        <authorList>
            <person name="Klenk H.-P."/>
        </authorList>
    </citation>
    <scope>NUCLEOTIDE SEQUENCE [LARGE SCALE GENOMIC DNA]</scope>
    <source>
        <strain evidence="10 11">DSM 18082</strain>
    </source>
</reference>
<dbReference type="InterPro" id="IPR003660">
    <property type="entry name" value="HAMP_dom"/>
</dbReference>
<evidence type="ECO:0000256" key="7">
    <source>
        <dbReference type="SAM" id="Phobius"/>
    </source>
</evidence>
<feature type="transmembrane region" description="Helical" evidence="7">
    <location>
        <begin position="219"/>
        <end position="244"/>
    </location>
</feature>
<feature type="domain" description="Methyl-accepting transducer" evidence="8">
    <location>
        <begin position="299"/>
        <end position="528"/>
    </location>
</feature>
<evidence type="ECO:0000256" key="1">
    <source>
        <dbReference type="ARBA" id="ARBA00022692"/>
    </source>
</evidence>
<sequence>MADTTPTDGQTTPEVEDVQATVSRRRKRDRFRGWFANRRMNTKIQMVVLLVTVVSIGVVVLSVVKLDTVNSSVHSLQRDNLVPITELAAMQKQAQQSWIDMSNLAEATSASSRQDWLNRIHEQDTVLDTAMTAYMAHAARKDLVTKFQSVWSDYRLTRDSTAIPMVIAGDRAKYAQVREDKLAPATEQAFGLIDQMTTVEQSDAQMTVTRSDSTFRNAVTFIIGWLLVGVALAVGLAMFLAHLVTSPLRRVSRVLRAVAEGDLTQTARVDSHDEVGTMAQDLNTAVASLRRAIATMATSAGTLAISSEELSATSQQIAASAEETSAQANVVAAASEQVSRNVQTVAAGSMEMGASIHEIAQNATEAARVAQSAVVHAAETNAQVGKLGDSSQEIGNVIKVITQIAEQTNLLALNATIEAARAGDAGRGFVVVANEVKELARETARATDDIAHRVQTIQGDTAVAVRAIGEIGDIIGRISDFQTTIASAVEEQTATTNEMNRNVHEAATGSTEIANNINGVATAAETTTAGVAQTQQAAAELAHLSSELQTMVARFRY</sequence>
<keyword evidence="7" id="KW-0472">Membrane</keyword>
<comment type="similarity">
    <text evidence="4">Belongs to the methyl-accepting chemotaxis (MCP) protein family.</text>
</comment>
<dbReference type="PRINTS" id="PR00260">
    <property type="entry name" value="CHEMTRNSDUCR"/>
</dbReference>
<dbReference type="InterPro" id="IPR004089">
    <property type="entry name" value="MCPsignal_dom"/>
</dbReference>
<dbReference type="CDD" id="cd06225">
    <property type="entry name" value="HAMP"/>
    <property type="match status" value="1"/>
</dbReference>
<gene>
    <name evidence="10" type="ORF">FB474_3737</name>
</gene>
<feature type="region of interest" description="Disordered" evidence="6">
    <location>
        <begin position="1"/>
        <end position="22"/>
    </location>
</feature>
<feature type="transmembrane region" description="Helical" evidence="7">
    <location>
        <begin position="44"/>
        <end position="64"/>
    </location>
</feature>
<dbReference type="PROSITE" id="PS50885">
    <property type="entry name" value="HAMP"/>
    <property type="match status" value="1"/>
</dbReference>
<proteinExistence type="inferred from homology"/>
<organism evidence="10 11">
    <name type="scientific">Oryzihumus leptocrescens</name>
    <dbReference type="NCBI Taxonomy" id="297536"/>
    <lineage>
        <taxon>Bacteria</taxon>
        <taxon>Bacillati</taxon>
        <taxon>Actinomycetota</taxon>
        <taxon>Actinomycetes</taxon>
        <taxon>Micrococcales</taxon>
        <taxon>Intrasporangiaceae</taxon>
        <taxon>Oryzihumus</taxon>
    </lineage>
</organism>
<keyword evidence="11" id="KW-1185">Reference proteome</keyword>
<dbReference type="EMBL" id="VFOQ01000002">
    <property type="protein sequence ID" value="TQL56969.1"/>
    <property type="molecule type" value="Genomic_DNA"/>
</dbReference>
<protein>
    <submittedName>
        <fullName evidence="10">Methyl-accepting chemotaxis protein</fullName>
    </submittedName>
</protein>
<dbReference type="Pfam" id="PF00672">
    <property type="entry name" value="HAMP"/>
    <property type="match status" value="1"/>
</dbReference>
<dbReference type="PANTHER" id="PTHR32089:SF112">
    <property type="entry name" value="LYSOZYME-LIKE PROTEIN-RELATED"/>
    <property type="match status" value="1"/>
</dbReference>
<dbReference type="Proteomes" id="UP000319514">
    <property type="component" value="Unassembled WGS sequence"/>
</dbReference>
<dbReference type="AlphaFoldDB" id="A0A542Z9F1"/>
<evidence type="ECO:0000256" key="4">
    <source>
        <dbReference type="ARBA" id="ARBA00029447"/>
    </source>
</evidence>
<dbReference type="SUPFAM" id="SSF58104">
    <property type="entry name" value="Methyl-accepting chemotaxis protein (MCP) signaling domain"/>
    <property type="match status" value="1"/>
</dbReference>
<feature type="compositionally biased region" description="Polar residues" evidence="6">
    <location>
        <begin position="1"/>
        <end position="13"/>
    </location>
</feature>
<dbReference type="GO" id="GO:0004888">
    <property type="term" value="F:transmembrane signaling receptor activity"/>
    <property type="evidence" value="ECO:0007669"/>
    <property type="project" value="InterPro"/>
</dbReference>
<dbReference type="SMART" id="SM00304">
    <property type="entry name" value="HAMP"/>
    <property type="match status" value="2"/>
</dbReference>
<comment type="caution">
    <text evidence="10">The sequence shown here is derived from an EMBL/GenBank/DDBJ whole genome shotgun (WGS) entry which is preliminary data.</text>
</comment>
<dbReference type="RefSeq" id="WP_246092606.1">
    <property type="nucleotide sequence ID" value="NZ_BAAAKX010000015.1"/>
</dbReference>
<dbReference type="PROSITE" id="PS50111">
    <property type="entry name" value="CHEMOTAXIS_TRANSDUC_2"/>
    <property type="match status" value="1"/>
</dbReference>
<dbReference type="Gene3D" id="1.10.287.950">
    <property type="entry name" value="Methyl-accepting chemotaxis protein"/>
    <property type="match status" value="1"/>
</dbReference>
<evidence type="ECO:0000256" key="3">
    <source>
        <dbReference type="ARBA" id="ARBA00023224"/>
    </source>
</evidence>
<name>A0A542Z9F1_9MICO</name>
<keyword evidence="1 7" id="KW-0812">Transmembrane</keyword>
<evidence type="ECO:0000256" key="6">
    <source>
        <dbReference type="SAM" id="MobiDB-lite"/>
    </source>
</evidence>
<evidence type="ECO:0000259" key="9">
    <source>
        <dbReference type="PROSITE" id="PS50885"/>
    </source>
</evidence>
<evidence type="ECO:0000256" key="2">
    <source>
        <dbReference type="ARBA" id="ARBA00022989"/>
    </source>
</evidence>
<dbReference type="GO" id="GO:0016020">
    <property type="term" value="C:membrane"/>
    <property type="evidence" value="ECO:0007669"/>
    <property type="project" value="InterPro"/>
</dbReference>
<dbReference type="SMART" id="SM00283">
    <property type="entry name" value="MA"/>
    <property type="match status" value="1"/>
</dbReference>
<dbReference type="InterPro" id="IPR024478">
    <property type="entry name" value="HlyB_4HB_MCP"/>
</dbReference>
<keyword evidence="3 5" id="KW-0807">Transducer</keyword>
<keyword evidence="2 7" id="KW-1133">Transmembrane helix</keyword>
<dbReference type="GO" id="GO:0006935">
    <property type="term" value="P:chemotaxis"/>
    <property type="evidence" value="ECO:0007669"/>
    <property type="project" value="InterPro"/>
</dbReference>
<evidence type="ECO:0000259" key="8">
    <source>
        <dbReference type="PROSITE" id="PS50111"/>
    </source>
</evidence>
<dbReference type="Pfam" id="PF12729">
    <property type="entry name" value="4HB_MCP_1"/>
    <property type="match status" value="1"/>
</dbReference>
<evidence type="ECO:0000313" key="10">
    <source>
        <dbReference type="EMBL" id="TQL56969.1"/>
    </source>
</evidence>